<reference evidence="1" key="1">
    <citation type="submission" date="2018-06" db="EMBL/GenBank/DDBJ databases">
        <authorList>
            <person name="Zhirakovskaya E."/>
        </authorList>
    </citation>
    <scope>NUCLEOTIDE SEQUENCE</scope>
</reference>
<evidence type="ECO:0000313" key="1">
    <source>
        <dbReference type="EMBL" id="VAW99994.1"/>
    </source>
</evidence>
<dbReference type="AlphaFoldDB" id="A0A3B1B0Z3"/>
<dbReference type="Gene3D" id="2.30.110.20">
    <property type="entry name" value="Hcp1-like"/>
    <property type="match status" value="1"/>
</dbReference>
<dbReference type="SUPFAM" id="SSF141452">
    <property type="entry name" value="Hcp1-like"/>
    <property type="match status" value="1"/>
</dbReference>
<dbReference type="InterPro" id="IPR008514">
    <property type="entry name" value="T6SS_Hcp"/>
</dbReference>
<proteinExistence type="predicted"/>
<dbReference type="EMBL" id="UOFV01000195">
    <property type="protein sequence ID" value="VAW99994.1"/>
    <property type="molecule type" value="Genomic_DNA"/>
</dbReference>
<accession>A0A3B1B0Z3</accession>
<sequence>MAIYLDYEGIKGNVTAEGYEGMIALKYFKFNVSRKISMEPGAMANRENALPELSTVYIEKFSDASTPALFKVSVAGSEGKQAK</sequence>
<gene>
    <name evidence="1" type="ORF">MNBD_GAMMA19-340</name>
</gene>
<protein>
    <submittedName>
        <fullName evidence="1">Cytoplasmic protein USSDB7A</fullName>
    </submittedName>
</protein>
<dbReference type="Pfam" id="PF05638">
    <property type="entry name" value="T6SS_HCP"/>
    <property type="match status" value="1"/>
</dbReference>
<dbReference type="InterPro" id="IPR036624">
    <property type="entry name" value="Hcp1-lik_sf"/>
</dbReference>
<name>A0A3B1B0Z3_9ZZZZ</name>
<organism evidence="1">
    <name type="scientific">hydrothermal vent metagenome</name>
    <dbReference type="NCBI Taxonomy" id="652676"/>
    <lineage>
        <taxon>unclassified sequences</taxon>
        <taxon>metagenomes</taxon>
        <taxon>ecological metagenomes</taxon>
    </lineage>
</organism>